<sequence length="148" mass="15695">MIYEQIKKQAIETVPFAKFTGVVATEAGRGTGQARLAQRTEVSNHVGTVHAAALFALGEAASGIAMAGALAPMILAVRPVAADGRIQYLKPAKGTITASAQVKGEPDALVDELKQQGKTRFDVQVQLVDESKVVVAEMTVEWHARLKS</sequence>
<reference evidence="1 2" key="2">
    <citation type="submission" date="2018-12" db="EMBL/GenBank/DDBJ databases">
        <title>Rhizobacter gummiphilus sp. nov., a rubber-degrading bacterium isolated from the soil of a botanical garden in Japan.</title>
        <authorList>
            <person name="Shunsuke S.S."/>
        </authorList>
    </citation>
    <scope>NUCLEOTIDE SEQUENCE [LARGE SCALE GENOMIC DNA]</scope>
    <source>
        <strain evidence="1 2">S-16</strain>
    </source>
</reference>
<dbReference type="CDD" id="cd03443">
    <property type="entry name" value="PaaI_thioesterase"/>
    <property type="match status" value="1"/>
</dbReference>
<dbReference type="Pfam" id="PF14539">
    <property type="entry name" value="DUF4442"/>
    <property type="match status" value="1"/>
</dbReference>
<evidence type="ECO:0000313" key="2">
    <source>
        <dbReference type="Proteomes" id="UP000267464"/>
    </source>
</evidence>
<name>A0A3N7HMN9_9BURK</name>
<evidence type="ECO:0000313" key="1">
    <source>
        <dbReference type="EMBL" id="RQP23420.1"/>
    </source>
</evidence>
<dbReference type="Gene3D" id="3.10.129.10">
    <property type="entry name" value="Hotdog Thioesterase"/>
    <property type="match status" value="1"/>
</dbReference>
<dbReference type="InterPro" id="IPR029069">
    <property type="entry name" value="HotDog_dom_sf"/>
</dbReference>
<keyword evidence="2" id="KW-1185">Reference proteome</keyword>
<reference evidence="1 2" key="1">
    <citation type="submission" date="2018-08" db="EMBL/GenBank/DDBJ databases">
        <authorList>
            <person name="Khan S.A."/>
            <person name="Jeon C.O."/>
            <person name="Chun B.H."/>
            <person name="Jeong S.E."/>
        </authorList>
    </citation>
    <scope>NUCLEOTIDE SEQUENCE [LARGE SCALE GENOMIC DNA]</scope>
    <source>
        <strain evidence="1 2">S-16</strain>
    </source>
</reference>
<accession>A0A3N7HMN9</accession>
<dbReference type="AlphaFoldDB" id="A0A3N7HMN9"/>
<dbReference type="OrthoDB" id="793353at2"/>
<comment type="caution">
    <text evidence="1">The sequence shown here is derived from an EMBL/GenBank/DDBJ whole genome shotgun (WGS) entry which is preliminary data.</text>
</comment>
<dbReference type="EMBL" id="QUSW01000005">
    <property type="protein sequence ID" value="RQP23420.1"/>
    <property type="molecule type" value="Genomic_DNA"/>
</dbReference>
<organism evidence="1 2">
    <name type="scientific">Piscinibacter terrae</name>
    <dbReference type="NCBI Taxonomy" id="2496871"/>
    <lineage>
        <taxon>Bacteria</taxon>
        <taxon>Pseudomonadati</taxon>
        <taxon>Pseudomonadota</taxon>
        <taxon>Betaproteobacteria</taxon>
        <taxon>Burkholderiales</taxon>
        <taxon>Sphaerotilaceae</taxon>
        <taxon>Piscinibacter</taxon>
    </lineage>
</organism>
<dbReference type="Proteomes" id="UP000267464">
    <property type="component" value="Unassembled WGS sequence"/>
</dbReference>
<gene>
    <name evidence="1" type="ORF">DZC73_18615</name>
</gene>
<proteinExistence type="predicted"/>
<dbReference type="InterPro" id="IPR027961">
    <property type="entry name" value="DUF4442"/>
</dbReference>
<dbReference type="SUPFAM" id="SSF54637">
    <property type="entry name" value="Thioesterase/thiol ester dehydrase-isomerase"/>
    <property type="match status" value="1"/>
</dbReference>
<protein>
    <submittedName>
        <fullName evidence="1">DUF4442 domain-containing protein</fullName>
    </submittedName>
</protein>